<dbReference type="PANTHER" id="PTHR32552:SF81">
    <property type="entry name" value="TONB-DEPENDENT OUTER MEMBRANE RECEPTOR"/>
    <property type="match status" value="1"/>
</dbReference>
<dbReference type="InterPro" id="IPR000531">
    <property type="entry name" value="Beta-barrel_TonB"/>
</dbReference>
<feature type="region of interest" description="Disordered" evidence="13">
    <location>
        <begin position="41"/>
        <end position="76"/>
    </location>
</feature>
<evidence type="ECO:0000256" key="13">
    <source>
        <dbReference type="SAM" id="MobiDB-lite"/>
    </source>
</evidence>
<feature type="domain" description="TonB-dependent receptor-like beta-barrel" evidence="15">
    <location>
        <begin position="276"/>
        <end position="763"/>
    </location>
</feature>
<keyword evidence="8 12" id="KW-0798">TonB box</keyword>
<evidence type="ECO:0000256" key="5">
    <source>
        <dbReference type="ARBA" id="ARBA00022692"/>
    </source>
</evidence>
<organism evidence="17 18">
    <name type="scientific">Solimonas terrae</name>
    <dbReference type="NCBI Taxonomy" id="1396819"/>
    <lineage>
        <taxon>Bacteria</taxon>
        <taxon>Pseudomonadati</taxon>
        <taxon>Pseudomonadota</taxon>
        <taxon>Gammaproteobacteria</taxon>
        <taxon>Nevskiales</taxon>
        <taxon>Nevskiaceae</taxon>
        <taxon>Solimonas</taxon>
    </lineage>
</organism>
<evidence type="ECO:0000256" key="10">
    <source>
        <dbReference type="ARBA" id="ARBA00023237"/>
    </source>
</evidence>
<dbReference type="InterPro" id="IPR012910">
    <property type="entry name" value="Plug_dom"/>
</dbReference>
<feature type="compositionally biased region" description="Low complexity" evidence="13">
    <location>
        <begin position="60"/>
        <end position="70"/>
    </location>
</feature>
<reference evidence="17 18" key="1">
    <citation type="journal article" date="2014" name="Int. J. Syst. Evol. Microbiol.">
        <title>Solimonas terrae sp. nov., isolated from soil.</title>
        <authorList>
            <person name="Kim S.J."/>
            <person name="Moon J.Y."/>
            <person name="Weon H.Y."/>
            <person name="Ahn J.H."/>
            <person name="Chen W.M."/>
            <person name="Kwon S.W."/>
        </authorList>
    </citation>
    <scope>NUCLEOTIDE SEQUENCE [LARGE SCALE GENOMIC DNA]</scope>
    <source>
        <strain evidence="17 18">KIS83-12</strain>
    </source>
</reference>
<dbReference type="Gene3D" id="2.40.170.20">
    <property type="entry name" value="TonB-dependent receptor, beta-barrel domain"/>
    <property type="match status" value="1"/>
</dbReference>
<dbReference type="GO" id="GO:0009279">
    <property type="term" value="C:cell outer membrane"/>
    <property type="evidence" value="ECO:0007669"/>
    <property type="project" value="UniProtKB-SubCell"/>
</dbReference>
<name>A0A6M2BSM9_9GAMM</name>
<comment type="caution">
    <text evidence="17">The sequence shown here is derived from an EMBL/GenBank/DDBJ whole genome shotgun (WGS) entry which is preliminary data.</text>
</comment>
<feature type="signal peptide" evidence="14">
    <location>
        <begin position="1"/>
        <end position="33"/>
    </location>
</feature>
<evidence type="ECO:0000256" key="1">
    <source>
        <dbReference type="ARBA" id="ARBA00004571"/>
    </source>
</evidence>
<dbReference type="Pfam" id="PF00593">
    <property type="entry name" value="TonB_dep_Rec_b-barrel"/>
    <property type="match status" value="1"/>
</dbReference>
<dbReference type="PANTHER" id="PTHR32552">
    <property type="entry name" value="FERRICHROME IRON RECEPTOR-RELATED"/>
    <property type="match status" value="1"/>
</dbReference>
<evidence type="ECO:0000256" key="12">
    <source>
        <dbReference type="RuleBase" id="RU003357"/>
    </source>
</evidence>
<evidence type="ECO:0000259" key="15">
    <source>
        <dbReference type="Pfam" id="PF00593"/>
    </source>
</evidence>
<evidence type="ECO:0000256" key="7">
    <source>
        <dbReference type="ARBA" id="ARBA00023065"/>
    </source>
</evidence>
<evidence type="ECO:0000313" key="17">
    <source>
        <dbReference type="EMBL" id="NGY05596.1"/>
    </source>
</evidence>
<dbReference type="Pfam" id="PF07715">
    <property type="entry name" value="Plug"/>
    <property type="match status" value="1"/>
</dbReference>
<keyword evidence="18" id="KW-1185">Reference proteome</keyword>
<feature type="domain" description="TonB-dependent receptor plug" evidence="16">
    <location>
        <begin position="95"/>
        <end position="203"/>
    </location>
</feature>
<keyword evidence="14" id="KW-0732">Signal</keyword>
<evidence type="ECO:0000256" key="14">
    <source>
        <dbReference type="SAM" id="SignalP"/>
    </source>
</evidence>
<comment type="similarity">
    <text evidence="11 12">Belongs to the TonB-dependent receptor family.</text>
</comment>
<sequence>MRHQQVGNPRQRCGAVAAVVVALGLSVCVCARADDAQGPQEQSPAIAQAGPATPSDSNVAAPAQAPDASAGQVTNSSRAEIPEVIVTATKRKQSLRDIPASITSIPGEELAQRNAQNMQDIVKLVPGVNYTQDAVTPGHITVRGISAAPSTGFTTGVLFGDVSFIDEYIPVSALDPNPFDLQSVDVLKGPQGTLFGASALNGAIRYVPEPPHFDQWQFNYYASYSRYVDSDWKPNIGAVVNVPIGDTLALRFMGFDRHAPGWINNTRTGVDAANRTDQDGTRAILGWQPQDDIDVKLTYAWQNTHVADTAVATDANLDNTVNPRASPTHVGYSLADLNAGFNLGFARLVSDTAYVHKRSYLYSEESNRLEGLAPDIIPDGSIPLIALVVNAHSNTISQEFRLVSPDDKDSPWRWVAGVFGSRQHAVTSLDTPIGDASIPFGDLLPLIQQFFPQITGGEAQGGIVNGEHSAVDAEVRELALFADVTRRLWKEVELSLGGRLYNTKSSGNGVAYGPLVIASVAENQQVVEKRSGAVGETGFNPKVSLSWHVTPEFMAYVAASKGFRVGGLQTGSTLPGEAAPPPVFKSDSIWNYESGVRTEWFHRTLRFDVTGFYERWSDPQYQEFDNLGLNSFMTNVGGVKSVGAEAALQVLLPVRGLMFSVSGSYADTVTTKPFDNPDGSTAPAGTPWPFAPHWQTATTLAYTRDIGDWSVYGAATHTYLGKAVNNLQQQLPIFGYQQWDANVSLDSKSWRWMPELTLTVSNLLDERGLVNHNVSAGANPFDDLTFIQPRQISLRLSGHF</sequence>
<evidence type="ECO:0000256" key="9">
    <source>
        <dbReference type="ARBA" id="ARBA00023136"/>
    </source>
</evidence>
<dbReference type="InterPro" id="IPR036942">
    <property type="entry name" value="Beta-barrel_TonB_sf"/>
</dbReference>
<gene>
    <name evidence="17" type="ORF">G7Y85_12555</name>
</gene>
<dbReference type="SUPFAM" id="SSF56935">
    <property type="entry name" value="Porins"/>
    <property type="match status" value="1"/>
</dbReference>
<keyword evidence="6" id="KW-0408">Iron</keyword>
<keyword evidence="4" id="KW-0410">Iron transport</keyword>
<keyword evidence="5 11" id="KW-0812">Transmembrane</keyword>
<comment type="subcellular location">
    <subcellularLocation>
        <location evidence="1 11">Cell outer membrane</location>
        <topology evidence="1 11">Multi-pass membrane protein</topology>
    </subcellularLocation>
</comment>
<dbReference type="InterPro" id="IPR039426">
    <property type="entry name" value="TonB-dep_rcpt-like"/>
</dbReference>
<evidence type="ECO:0000256" key="3">
    <source>
        <dbReference type="ARBA" id="ARBA00022452"/>
    </source>
</evidence>
<dbReference type="RefSeq" id="WP_166257412.1">
    <property type="nucleotide sequence ID" value="NZ_JAAMOW010000006.1"/>
</dbReference>
<evidence type="ECO:0000256" key="8">
    <source>
        <dbReference type="ARBA" id="ARBA00023077"/>
    </source>
</evidence>
<proteinExistence type="inferred from homology"/>
<keyword evidence="2 11" id="KW-0813">Transport</keyword>
<keyword evidence="3 11" id="KW-1134">Transmembrane beta strand</keyword>
<dbReference type="AlphaFoldDB" id="A0A6M2BSM9"/>
<dbReference type="EMBL" id="JAAMOW010000006">
    <property type="protein sequence ID" value="NGY05596.1"/>
    <property type="molecule type" value="Genomic_DNA"/>
</dbReference>
<protein>
    <submittedName>
        <fullName evidence="17">TonB-dependent receptor</fullName>
    </submittedName>
</protein>
<feature type="chain" id="PRO_5026718814" evidence="14">
    <location>
        <begin position="34"/>
        <end position="800"/>
    </location>
</feature>
<dbReference type="PROSITE" id="PS52016">
    <property type="entry name" value="TONB_DEPENDENT_REC_3"/>
    <property type="match status" value="1"/>
</dbReference>
<keyword evidence="17" id="KW-0675">Receptor</keyword>
<keyword evidence="7" id="KW-0406">Ion transport</keyword>
<evidence type="ECO:0000256" key="6">
    <source>
        <dbReference type="ARBA" id="ARBA00023004"/>
    </source>
</evidence>
<keyword evidence="10 11" id="KW-0998">Cell outer membrane</keyword>
<keyword evidence="9 11" id="KW-0472">Membrane</keyword>
<evidence type="ECO:0000256" key="11">
    <source>
        <dbReference type="PROSITE-ProRule" id="PRU01360"/>
    </source>
</evidence>
<dbReference type="GO" id="GO:0006826">
    <property type="term" value="P:iron ion transport"/>
    <property type="evidence" value="ECO:0007669"/>
    <property type="project" value="UniProtKB-KW"/>
</dbReference>
<evidence type="ECO:0000256" key="4">
    <source>
        <dbReference type="ARBA" id="ARBA00022496"/>
    </source>
</evidence>
<dbReference type="Proteomes" id="UP000472676">
    <property type="component" value="Unassembled WGS sequence"/>
</dbReference>
<evidence type="ECO:0000313" key="18">
    <source>
        <dbReference type="Proteomes" id="UP000472676"/>
    </source>
</evidence>
<evidence type="ECO:0000259" key="16">
    <source>
        <dbReference type="Pfam" id="PF07715"/>
    </source>
</evidence>
<evidence type="ECO:0000256" key="2">
    <source>
        <dbReference type="ARBA" id="ARBA00022448"/>
    </source>
</evidence>
<accession>A0A6M2BSM9</accession>